<gene>
    <name evidence="2" type="ORF">AM571_PC00261</name>
</gene>
<name>A0A1L5PCS5_RHIET</name>
<dbReference type="EMBL" id="CP017244">
    <property type="protein sequence ID" value="APO78001.1"/>
    <property type="molecule type" value="Genomic_DNA"/>
</dbReference>
<reference evidence="2 3" key="1">
    <citation type="submission" date="2016-09" db="EMBL/GenBank/DDBJ databases">
        <title>The complete genome sequences of Rhizobium gallicum, symbiovars gallicum and phaseoli, symbionts associated to common bean (Phaseolus vulgaris).</title>
        <authorList>
            <person name="Bustos P."/>
            <person name="Santamaria R.I."/>
            <person name="Perez-Carrascal O.M."/>
            <person name="Juarez S."/>
            <person name="Lozano L."/>
            <person name="Martinez-Flores I."/>
            <person name="Martinez-Romero E."/>
            <person name="Cevallos M."/>
            <person name="Romero D."/>
            <person name="Davila G."/>
            <person name="Gonzalez V."/>
        </authorList>
    </citation>
    <scope>NUCLEOTIDE SEQUENCE [LARGE SCALE GENOMIC DNA]</scope>
    <source>
        <strain evidence="2 3">8C-3</strain>
        <plasmid evidence="3">Plasmid prsp8c3c</plasmid>
    </source>
</reference>
<evidence type="ECO:0000256" key="1">
    <source>
        <dbReference type="SAM" id="Phobius"/>
    </source>
</evidence>
<dbReference type="AlphaFoldDB" id="A0A1L5PCS5"/>
<feature type="transmembrane region" description="Helical" evidence="1">
    <location>
        <begin position="12"/>
        <end position="31"/>
    </location>
</feature>
<evidence type="ECO:0000313" key="2">
    <source>
        <dbReference type="EMBL" id="APO78001.1"/>
    </source>
</evidence>
<dbReference type="Proteomes" id="UP000185109">
    <property type="component" value="Plasmid pRsp8C3c"/>
</dbReference>
<proteinExistence type="predicted"/>
<evidence type="ECO:0000313" key="3">
    <source>
        <dbReference type="Proteomes" id="UP000185109"/>
    </source>
</evidence>
<keyword evidence="1" id="KW-0812">Transmembrane</keyword>
<geneLocation type="plasmid" evidence="3">
    <name>prsp8c3c</name>
</geneLocation>
<sequence length="68" mass="7605">MLASRPRRIGCYTAAMLPVFIGGIAIIYGIGGEEISSSTSPVNTFPAFGRTFRAQDRWRGWTTYRTHH</sequence>
<keyword evidence="1" id="KW-1133">Transmembrane helix</keyword>
<keyword evidence="1" id="KW-0472">Membrane</keyword>
<accession>A0A1L5PCS5</accession>
<organism evidence="2 3">
    <name type="scientific">Rhizobium etli 8C-3</name>
    <dbReference type="NCBI Taxonomy" id="538025"/>
    <lineage>
        <taxon>Bacteria</taxon>
        <taxon>Pseudomonadati</taxon>
        <taxon>Pseudomonadota</taxon>
        <taxon>Alphaproteobacteria</taxon>
        <taxon>Hyphomicrobiales</taxon>
        <taxon>Rhizobiaceae</taxon>
        <taxon>Rhizobium/Agrobacterium group</taxon>
        <taxon>Rhizobium</taxon>
    </lineage>
</organism>
<protein>
    <submittedName>
        <fullName evidence="2">Uncharacterized protein</fullName>
    </submittedName>
</protein>
<keyword evidence="2" id="KW-0614">Plasmid</keyword>